<accession>A0A9P4MKA5</accession>
<dbReference type="Proteomes" id="UP000799439">
    <property type="component" value="Unassembled WGS sequence"/>
</dbReference>
<dbReference type="GO" id="GO:0034511">
    <property type="term" value="F:U3 snoRNA binding"/>
    <property type="evidence" value="ECO:0007669"/>
    <property type="project" value="InterPro"/>
</dbReference>
<evidence type="ECO:0000256" key="4">
    <source>
        <dbReference type="ARBA" id="ARBA00011192"/>
    </source>
</evidence>
<evidence type="ECO:0000256" key="9">
    <source>
        <dbReference type="ARBA" id="ARBA00023274"/>
    </source>
</evidence>
<evidence type="ECO:0000256" key="5">
    <source>
        <dbReference type="ARBA" id="ARBA00015422"/>
    </source>
</evidence>
<feature type="domain" description="UTP25 NTP hydrolase-like" evidence="13">
    <location>
        <begin position="264"/>
        <end position="521"/>
    </location>
</feature>
<sequence>MAWPEIFIDPQKSAERMVTRPGNTGRTERRRPVTNNTLTGKVNYRNRTSRPRQRRDGQSDELSIAAEAAAESAGSASSDDEQAQKPKTSAYSTLLQSFTAPNQDIDRPRKRRKVALPQDEALNLEDGASNLATTDPKQEAENAFESGHEPEAGTDVQEADGQSDGTDEEEVLEVDQSEDEDDDTSSDPYSAHFSPTQDSDAEARINKAANGQWQSSIESESALKITRQTAKDLPLKQRLRETGSSLSLPAGLETSEVTSALFNYHDLLYTSRAASSPLFRDLTSLHILNHVLKGRDRVLRNNTRLSSTTTDPDDPTLRDQGFTRPKVLILLETREQAFRWVNSIMRFFSPEQRENWSRFETSFHDEPHLSPSMPDDHLALFDGNADNDFRFGIKFTRKTIKLFSAFYQADILICSPLGLRRIIANSDPKKRDSDFLSSIEILLLDQVHAMQAQNWAHVTYCVQHLNQQPRDAHGADFTRVKPWYLDGHAKHLRQTLVASSFLTPEINSLFTAHALNIAGRIRLQPLYPGAITTLPLPAGVKQTFSRFAASTPASDPDARFAFFSAAVLPALVKAASASSSLSPAGTLVFIPSYLDFVRVRNFFAASTATENIAFGAVSEYSSVSEARRARSHLLSGKHAVMLYSGRAHHFHRYRVKGVKRVVWYGLPDDDIFYNEVVEWVGNTVDEGKAGVTDVSCRAMFSKWDGMKLERIVGSDRVRQMLTDKGGDTYDFV</sequence>
<dbReference type="GO" id="GO:0000462">
    <property type="term" value="P:maturation of SSU-rRNA from tricistronic rRNA transcript (SSU-rRNA, 5.8S rRNA, LSU-rRNA)"/>
    <property type="evidence" value="ECO:0007669"/>
    <property type="project" value="TreeGrafter"/>
</dbReference>
<comment type="subunit">
    <text evidence="4 10">Component of the ribosomal small subunit (SSU) processome composed of at least 40 protein subunits and snoRNA U3.</text>
</comment>
<evidence type="ECO:0000256" key="8">
    <source>
        <dbReference type="ARBA" id="ARBA00023242"/>
    </source>
</evidence>
<dbReference type="InterPro" id="IPR053939">
    <property type="entry name" value="UTP25_C"/>
</dbReference>
<evidence type="ECO:0000313" key="14">
    <source>
        <dbReference type="EMBL" id="KAF2150596.1"/>
    </source>
</evidence>
<dbReference type="PANTHER" id="PTHR12933:SF0">
    <property type="entry name" value="U3 SMALL NUCLEOLAR RNA-ASSOCIATED PROTEIN 25 HOMOLOG"/>
    <property type="match status" value="1"/>
</dbReference>
<keyword evidence="7 10" id="KW-0698">rRNA processing</keyword>
<dbReference type="Pfam" id="PF22916">
    <property type="entry name" value="UTP25_NTPase-like"/>
    <property type="match status" value="1"/>
</dbReference>
<evidence type="ECO:0000259" key="13">
    <source>
        <dbReference type="Pfam" id="PF22916"/>
    </source>
</evidence>
<dbReference type="InterPro" id="IPR010678">
    <property type="entry name" value="UTP25"/>
</dbReference>
<dbReference type="AlphaFoldDB" id="A0A9P4MKA5"/>
<dbReference type="InterPro" id="IPR027417">
    <property type="entry name" value="P-loop_NTPase"/>
</dbReference>
<evidence type="ECO:0000256" key="11">
    <source>
        <dbReference type="SAM" id="MobiDB-lite"/>
    </source>
</evidence>
<keyword evidence="15" id="KW-1185">Reference proteome</keyword>
<reference evidence="14" key="1">
    <citation type="journal article" date="2020" name="Stud. Mycol.">
        <title>101 Dothideomycetes genomes: a test case for predicting lifestyles and emergence of pathogens.</title>
        <authorList>
            <person name="Haridas S."/>
            <person name="Albert R."/>
            <person name="Binder M."/>
            <person name="Bloem J."/>
            <person name="Labutti K."/>
            <person name="Salamov A."/>
            <person name="Andreopoulos B."/>
            <person name="Baker S."/>
            <person name="Barry K."/>
            <person name="Bills G."/>
            <person name="Bluhm B."/>
            <person name="Cannon C."/>
            <person name="Castanera R."/>
            <person name="Culley D."/>
            <person name="Daum C."/>
            <person name="Ezra D."/>
            <person name="Gonzalez J."/>
            <person name="Henrissat B."/>
            <person name="Kuo A."/>
            <person name="Liang C."/>
            <person name="Lipzen A."/>
            <person name="Lutzoni F."/>
            <person name="Magnuson J."/>
            <person name="Mondo S."/>
            <person name="Nolan M."/>
            <person name="Ohm R."/>
            <person name="Pangilinan J."/>
            <person name="Park H.-J."/>
            <person name="Ramirez L."/>
            <person name="Alfaro M."/>
            <person name="Sun H."/>
            <person name="Tritt A."/>
            <person name="Yoshinaga Y."/>
            <person name="Zwiers L.-H."/>
            <person name="Turgeon B."/>
            <person name="Goodwin S."/>
            <person name="Spatafora J."/>
            <person name="Crous P."/>
            <person name="Grigoriev I."/>
        </authorList>
    </citation>
    <scope>NUCLEOTIDE SEQUENCE</scope>
    <source>
        <strain evidence="14">CBS 260.36</strain>
    </source>
</reference>
<dbReference type="Pfam" id="PF06862">
    <property type="entry name" value="Utp25_C"/>
    <property type="match status" value="1"/>
</dbReference>
<dbReference type="EMBL" id="ML996089">
    <property type="protein sequence ID" value="KAF2150596.1"/>
    <property type="molecule type" value="Genomic_DNA"/>
</dbReference>
<proteinExistence type="inferred from homology"/>
<dbReference type="OrthoDB" id="10264378at2759"/>
<dbReference type="InterPro" id="IPR053940">
    <property type="entry name" value="UTP25_NTPase-like"/>
</dbReference>
<evidence type="ECO:0000313" key="15">
    <source>
        <dbReference type="Proteomes" id="UP000799439"/>
    </source>
</evidence>
<comment type="caution">
    <text evidence="14">The sequence shown here is derived from an EMBL/GenBank/DDBJ whole genome shotgun (WGS) entry which is preliminary data.</text>
</comment>
<evidence type="ECO:0000256" key="6">
    <source>
        <dbReference type="ARBA" id="ARBA00022517"/>
    </source>
</evidence>
<feature type="compositionally biased region" description="Low complexity" evidence="11">
    <location>
        <begin position="60"/>
        <end position="77"/>
    </location>
</feature>
<evidence type="ECO:0000256" key="10">
    <source>
        <dbReference type="RuleBase" id="RU365070"/>
    </source>
</evidence>
<feature type="domain" description="UTP25 C-terminal" evidence="12">
    <location>
        <begin position="538"/>
        <end position="731"/>
    </location>
</feature>
<comment type="similarity">
    <text evidence="3 10">Belongs to the UTP25 family.</text>
</comment>
<comment type="subcellular location">
    <subcellularLocation>
        <location evidence="2 10">Nucleus</location>
        <location evidence="2 10">Nucleolus</location>
    </subcellularLocation>
</comment>
<dbReference type="PANTHER" id="PTHR12933">
    <property type="entry name" value="ORF PROTEIN-RELATED"/>
    <property type="match status" value="1"/>
</dbReference>
<evidence type="ECO:0000256" key="2">
    <source>
        <dbReference type="ARBA" id="ARBA00004604"/>
    </source>
</evidence>
<dbReference type="GO" id="GO:0019843">
    <property type="term" value="F:rRNA binding"/>
    <property type="evidence" value="ECO:0007669"/>
    <property type="project" value="TreeGrafter"/>
</dbReference>
<evidence type="ECO:0000259" key="12">
    <source>
        <dbReference type="Pfam" id="PF06862"/>
    </source>
</evidence>
<evidence type="ECO:0000256" key="1">
    <source>
        <dbReference type="ARBA" id="ARBA00002883"/>
    </source>
</evidence>
<feature type="compositionally biased region" description="Polar residues" evidence="11">
    <location>
        <begin position="85"/>
        <end position="102"/>
    </location>
</feature>
<name>A0A9P4MKA5_9PEZI</name>
<feature type="compositionally biased region" description="Basic and acidic residues" evidence="11">
    <location>
        <begin position="136"/>
        <end position="151"/>
    </location>
</feature>
<organism evidence="14 15">
    <name type="scientific">Myriangium duriaei CBS 260.36</name>
    <dbReference type="NCBI Taxonomy" id="1168546"/>
    <lineage>
        <taxon>Eukaryota</taxon>
        <taxon>Fungi</taxon>
        <taxon>Dikarya</taxon>
        <taxon>Ascomycota</taxon>
        <taxon>Pezizomycotina</taxon>
        <taxon>Dothideomycetes</taxon>
        <taxon>Dothideomycetidae</taxon>
        <taxon>Myriangiales</taxon>
        <taxon>Myriangiaceae</taxon>
        <taxon>Myriangium</taxon>
    </lineage>
</organism>
<feature type="compositionally biased region" description="Acidic residues" evidence="11">
    <location>
        <begin position="165"/>
        <end position="185"/>
    </location>
</feature>
<keyword evidence="8 10" id="KW-0539">Nucleus</keyword>
<comment type="function">
    <text evidence="1 10">DEAD-box RNA helicase-like protein required for pre-18S rRNA processing, specifically at sites A0, A1, and A2.</text>
</comment>
<keyword evidence="6 10" id="KW-0690">Ribosome biogenesis</keyword>
<evidence type="ECO:0000256" key="7">
    <source>
        <dbReference type="ARBA" id="ARBA00022552"/>
    </source>
</evidence>
<gene>
    <name evidence="14" type="ORF">K461DRAFT_328856</name>
</gene>
<dbReference type="Gene3D" id="3.40.50.300">
    <property type="entry name" value="P-loop containing nucleotide triphosphate hydrolases"/>
    <property type="match status" value="1"/>
</dbReference>
<dbReference type="GO" id="GO:0032040">
    <property type="term" value="C:small-subunit processome"/>
    <property type="evidence" value="ECO:0007669"/>
    <property type="project" value="TreeGrafter"/>
</dbReference>
<protein>
    <recommendedName>
        <fullName evidence="5 10">U3 small nucleolar RNA-associated protein 25</fullName>
        <shortName evidence="10">U3 snoRNA-associated protein 25</shortName>
    </recommendedName>
</protein>
<feature type="region of interest" description="Disordered" evidence="11">
    <location>
        <begin position="1"/>
        <end position="201"/>
    </location>
</feature>
<keyword evidence="9 10" id="KW-0687">Ribonucleoprotein</keyword>
<evidence type="ECO:0000256" key="3">
    <source>
        <dbReference type="ARBA" id="ARBA00009223"/>
    </source>
</evidence>